<dbReference type="GO" id="GO:0016020">
    <property type="term" value="C:membrane"/>
    <property type="evidence" value="ECO:0007669"/>
    <property type="project" value="UniProtKB-SubCell"/>
</dbReference>
<feature type="non-terminal residue" evidence="9">
    <location>
        <position position="1"/>
    </location>
</feature>
<dbReference type="EMBL" id="GACK01003384">
    <property type="protein sequence ID" value="JAA61650.1"/>
    <property type="molecule type" value="mRNA"/>
</dbReference>
<reference evidence="9" key="1">
    <citation type="submission" date="2012-11" db="EMBL/GenBank/DDBJ databases">
        <authorList>
            <person name="Lucero-Rivera Y.E."/>
            <person name="Tovar-Ramirez D."/>
        </authorList>
    </citation>
    <scope>NUCLEOTIDE SEQUENCE</scope>
    <source>
        <tissue evidence="9">Salivary gland</tissue>
    </source>
</reference>
<evidence type="ECO:0000256" key="1">
    <source>
        <dbReference type="ARBA" id="ARBA00004141"/>
    </source>
</evidence>
<reference evidence="9" key="2">
    <citation type="journal article" date="2015" name="J. Proteomics">
        <title>Sexual differences in the sialomes of the zebra tick, Rhipicephalus pulchellus.</title>
        <authorList>
            <person name="Tan A.W."/>
            <person name="Francischetti I.M."/>
            <person name="Slovak M."/>
            <person name="Kini R.M."/>
            <person name="Ribeiro J.M."/>
        </authorList>
    </citation>
    <scope>NUCLEOTIDE SEQUENCE</scope>
    <source>
        <tissue evidence="9">Salivary gland</tissue>
    </source>
</reference>
<organism evidence="9">
    <name type="scientific">Rhipicephalus pulchellus</name>
    <name type="common">Yellow backed tick</name>
    <name type="synonym">Dermacentor pulchellus</name>
    <dbReference type="NCBI Taxonomy" id="72859"/>
    <lineage>
        <taxon>Eukaryota</taxon>
        <taxon>Metazoa</taxon>
        <taxon>Ecdysozoa</taxon>
        <taxon>Arthropoda</taxon>
        <taxon>Chelicerata</taxon>
        <taxon>Arachnida</taxon>
        <taxon>Acari</taxon>
        <taxon>Parasitiformes</taxon>
        <taxon>Ixodida</taxon>
        <taxon>Ixodoidea</taxon>
        <taxon>Ixodidae</taxon>
        <taxon>Rhipicephalinae</taxon>
        <taxon>Rhipicephalus</taxon>
        <taxon>Rhipicephalus</taxon>
    </lineage>
</organism>
<proteinExistence type="evidence at transcript level"/>
<keyword evidence="5 7" id="KW-0472">Membrane</keyword>
<comment type="subcellular location">
    <subcellularLocation>
        <location evidence="1">Membrane</location>
        <topology evidence="1">Multi-pass membrane protein</topology>
    </subcellularLocation>
</comment>
<comment type="domain">
    <text evidence="7">The DHHC domain is required for palmitoyltransferase activity.</text>
</comment>
<dbReference type="Pfam" id="PF01529">
    <property type="entry name" value="DHHC"/>
    <property type="match status" value="1"/>
</dbReference>
<accession>L7MCF2</accession>
<feature type="transmembrane region" description="Helical" evidence="7">
    <location>
        <begin position="219"/>
        <end position="248"/>
    </location>
</feature>
<name>L7MCF2_RHIPC</name>
<keyword evidence="6 7" id="KW-0012">Acyltransferase</keyword>
<feature type="transmembrane region" description="Helical" evidence="7">
    <location>
        <begin position="52"/>
        <end position="74"/>
    </location>
</feature>
<dbReference type="GO" id="GO:0019706">
    <property type="term" value="F:protein-cysteine S-palmitoyltransferase activity"/>
    <property type="evidence" value="ECO:0007669"/>
    <property type="project" value="UniProtKB-EC"/>
</dbReference>
<protein>
    <recommendedName>
        <fullName evidence="7">Palmitoyltransferase</fullName>
        <ecNumber evidence="7">2.3.1.225</ecNumber>
    </recommendedName>
</protein>
<evidence type="ECO:0000256" key="4">
    <source>
        <dbReference type="ARBA" id="ARBA00022989"/>
    </source>
</evidence>
<keyword evidence="4 7" id="KW-1133">Transmembrane helix</keyword>
<feature type="transmembrane region" description="Helical" evidence="7">
    <location>
        <begin position="179"/>
        <end position="199"/>
    </location>
</feature>
<evidence type="ECO:0000256" key="2">
    <source>
        <dbReference type="ARBA" id="ARBA00022679"/>
    </source>
</evidence>
<dbReference type="AlphaFoldDB" id="L7MCF2"/>
<evidence type="ECO:0000256" key="6">
    <source>
        <dbReference type="ARBA" id="ARBA00023315"/>
    </source>
</evidence>
<dbReference type="InterPro" id="IPR001594">
    <property type="entry name" value="Palmitoyltrfase_DHHC"/>
</dbReference>
<keyword evidence="2 7" id="KW-0808">Transferase</keyword>
<evidence type="ECO:0000259" key="8">
    <source>
        <dbReference type="Pfam" id="PF01529"/>
    </source>
</evidence>
<dbReference type="EC" id="2.3.1.225" evidence="7"/>
<feature type="domain" description="Palmitoyltransferase DHHC" evidence="8">
    <location>
        <begin position="130"/>
        <end position="263"/>
    </location>
</feature>
<feature type="transmembrane region" description="Helical" evidence="7">
    <location>
        <begin position="94"/>
        <end position="116"/>
    </location>
</feature>
<evidence type="ECO:0000256" key="3">
    <source>
        <dbReference type="ARBA" id="ARBA00022692"/>
    </source>
</evidence>
<evidence type="ECO:0000256" key="7">
    <source>
        <dbReference type="RuleBase" id="RU079119"/>
    </source>
</evidence>
<dbReference type="PANTHER" id="PTHR12246">
    <property type="entry name" value="PALMITOYLTRANSFERASE ZDHHC16"/>
    <property type="match status" value="1"/>
</dbReference>
<comment type="similarity">
    <text evidence="7">Belongs to the DHHC palmitoyltransferase family.</text>
</comment>
<dbReference type="PROSITE" id="PS50216">
    <property type="entry name" value="DHHC"/>
    <property type="match status" value="1"/>
</dbReference>
<keyword evidence="3 7" id="KW-0812">Transmembrane</keyword>
<dbReference type="InterPro" id="IPR039859">
    <property type="entry name" value="PFA4/ZDH16/20/ERF2-like"/>
</dbReference>
<comment type="catalytic activity">
    <reaction evidence="7">
        <text>L-cysteinyl-[protein] + hexadecanoyl-CoA = S-hexadecanoyl-L-cysteinyl-[protein] + CoA</text>
        <dbReference type="Rhea" id="RHEA:36683"/>
        <dbReference type="Rhea" id="RHEA-COMP:10131"/>
        <dbReference type="Rhea" id="RHEA-COMP:11032"/>
        <dbReference type="ChEBI" id="CHEBI:29950"/>
        <dbReference type="ChEBI" id="CHEBI:57287"/>
        <dbReference type="ChEBI" id="CHEBI:57379"/>
        <dbReference type="ChEBI" id="CHEBI:74151"/>
        <dbReference type="EC" id="2.3.1.225"/>
    </reaction>
</comment>
<evidence type="ECO:0000256" key="5">
    <source>
        <dbReference type="ARBA" id="ARBA00023136"/>
    </source>
</evidence>
<sequence length="435" mass="49471">APAACSLAVRDRLCISTARLRVLPFKLDPQQVAVMEPQPGVLDILAQFFHRLLHWGPLTALCIIKFIFLTSLYVTSMWLSPYGSTLGTVNHGIFIGWVGVLLYNFFMAVAMGPGFVPLKWRPDQPDDEQFLQYCANCDGFKTPRSHHCRKCERCVLKMDHHCPWINTCCGHRNHANFTLFLFFAVCGSIHASVLLIMGLTKAYHRKYYMRQGQEDNLVYLGFFPFLATVLSLGLAIGVIIAVGSLFCIQLKIIVRNETTIENWIVAKAQMRERDEEDDFVYPYNLGVAENLKQVFLYPLGDGITWPVVPGCNQYTLTVEQILQKHDKRLRTRLYTVVHPYRGSFFPISHGCSVCMTTPLTDEPRIAVSPGDRVLVTRWKKHWLYGELESAKFSTKSSRRLKGWFPRQCAVEVAGSKGSRSCTEASSSFADYKKYK</sequence>
<evidence type="ECO:0000313" key="9">
    <source>
        <dbReference type="EMBL" id="JAA61650.1"/>
    </source>
</evidence>